<dbReference type="InterPro" id="IPR011010">
    <property type="entry name" value="DNA_brk_join_enz"/>
</dbReference>
<dbReference type="CDD" id="cd00397">
    <property type="entry name" value="DNA_BRE_C"/>
    <property type="match status" value="1"/>
</dbReference>
<comment type="caution">
    <text evidence="8">The sequence shown here is derived from an EMBL/GenBank/DDBJ whole genome shotgun (WGS) entry which is preliminary data.</text>
</comment>
<dbReference type="InterPro" id="IPR050090">
    <property type="entry name" value="Tyrosine_recombinase_XerCD"/>
</dbReference>
<keyword evidence="9" id="KW-1185">Reference proteome</keyword>
<feature type="domain" description="Core-binding (CB)" evidence="7">
    <location>
        <begin position="1"/>
        <end position="73"/>
    </location>
</feature>
<evidence type="ECO:0000259" key="6">
    <source>
        <dbReference type="PROSITE" id="PS51898"/>
    </source>
</evidence>
<dbReference type="InterPro" id="IPR002104">
    <property type="entry name" value="Integrase_catalytic"/>
</dbReference>
<evidence type="ECO:0000259" key="7">
    <source>
        <dbReference type="PROSITE" id="PS51900"/>
    </source>
</evidence>
<evidence type="ECO:0000313" key="9">
    <source>
        <dbReference type="Proteomes" id="UP001251870"/>
    </source>
</evidence>
<dbReference type="Gene3D" id="1.10.443.10">
    <property type="entry name" value="Intergrase catalytic core"/>
    <property type="match status" value="1"/>
</dbReference>
<feature type="compositionally biased region" description="Basic and acidic residues" evidence="5">
    <location>
        <begin position="159"/>
        <end position="169"/>
    </location>
</feature>
<feature type="region of interest" description="Disordered" evidence="5">
    <location>
        <begin position="156"/>
        <end position="175"/>
    </location>
</feature>
<organism evidence="8 9">
    <name type="scientific">Nesterenkonia aerolata</name>
    <dbReference type="NCBI Taxonomy" id="3074079"/>
    <lineage>
        <taxon>Bacteria</taxon>
        <taxon>Bacillati</taxon>
        <taxon>Actinomycetota</taxon>
        <taxon>Actinomycetes</taxon>
        <taxon>Micrococcales</taxon>
        <taxon>Micrococcaceae</taxon>
        <taxon>Nesterenkonia</taxon>
    </lineage>
</organism>
<dbReference type="Pfam" id="PF00589">
    <property type="entry name" value="Phage_integrase"/>
    <property type="match status" value="1"/>
</dbReference>
<dbReference type="PANTHER" id="PTHR30349:SF64">
    <property type="entry name" value="PROPHAGE INTEGRASE INTD-RELATED"/>
    <property type="match status" value="1"/>
</dbReference>
<dbReference type="SUPFAM" id="SSF56349">
    <property type="entry name" value="DNA breaking-rejoining enzymes"/>
    <property type="match status" value="1"/>
</dbReference>
<evidence type="ECO:0000313" key="8">
    <source>
        <dbReference type="EMBL" id="MDR8019651.1"/>
    </source>
</evidence>
<dbReference type="InterPro" id="IPR044068">
    <property type="entry name" value="CB"/>
</dbReference>
<evidence type="ECO:0000256" key="3">
    <source>
        <dbReference type="ARBA" id="ARBA00023172"/>
    </source>
</evidence>
<gene>
    <name evidence="8" type="ORF">RIL96_08755</name>
</gene>
<keyword evidence="3" id="KW-0233">DNA recombination</keyword>
<dbReference type="InterPro" id="IPR013762">
    <property type="entry name" value="Integrase-like_cat_sf"/>
</dbReference>
<dbReference type="Gene3D" id="1.10.150.130">
    <property type="match status" value="1"/>
</dbReference>
<dbReference type="RefSeq" id="WP_310548641.1">
    <property type="nucleotide sequence ID" value="NZ_JAVKGR010000009.1"/>
</dbReference>
<dbReference type="EMBL" id="JAVKGR010000009">
    <property type="protein sequence ID" value="MDR8019651.1"/>
    <property type="molecule type" value="Genomic_DNA"/>
</dbReference>
<keyword evidence="2 4" id="KW-0238">DNA-binding</keyword>
<evidence type="ECO:0000256" key="1">
    <source>
        <dbReference type="ARBA" id="ARBA00008857"/>
    </source>
</evidence>
<dbReference type="PROSITE" id="PS51898">
    <property type="entry name" value="TYR_RECOMBINASE"/>
    <property type="match status" value="1"/>
</dbReference>
<sequence length="295" mass="33130">MDEWHSWRRGRVAESTWKRDQSVIAGLPRAMGSRELRSIRTRDIEHAITEDRVTVSTMKRRLTTLGAFFSWCVREGMLPASPVKGVEVPRGTDVVVAMNPWTWQELEHVAADMGQHAPRMADVVLVLGWTGLRWGEARALRVGDVMREQGSAALMVRSSHSEGMREKSTKGGRSRRVPVADRVLPIIERWVRDKSPSDLLLTTERGAQVHKSNLRRAVRWHDYAPGHSIHDLRHTAATEWLRSGVDVRTVQAWLGHSSLTTTQVYVHYLGSSADRTALDLINERGTLGAHDSGSA</sequence>
<name>A0ABU2DT18_9MICC</name>
<protein>
    <submittedName>
        <fullName evidence="8">Tyrosine-type recombinase/integrase</fullName>
    </submittedName>
</protein>
<evidence type="ECO:0000256" key="4">
    <source>
        <dbReference type="PROSITE-ProRule" id="PRU01248"/>
    </source>
</evidence>
<evidence type="ECO:0000256" key="5">
    <source>
        <dbReference type="SAM" id="MobiDB-lite"/>
    </source>
</evidence>
<proteinExistence type="inferred from homology"/>
<comment type="similarity">
    <text evidence="1">Belongs to the 'phage' integrase family.</text>
</comment>
<feature type="domain" description="Tyr recombinase" evidence="6">
    <location>
        <begin position="96"/>
        <end position="279"/>
    </location>
</feature>
<evidence type="ECO:0000256" key="2">
    <source>
        <dbReference type="ARBA" id="ARBA00023125"/>
    </source>
</evidence>
<reference evidence="8 9" key="1">
    <citation type="submission" date="2023-09" db="EMBL/GenBank/DDBJ databases">
        <title>Description of three actinobacteria isolated from air of manufacturing shop in a pharmaceutical factory.</title>
        <authorList>
            <person name="Zhang D.-F."/>
        </authorList>
    </citation>
    <scope>NUCLEOTIDE SEQUENCE [LARGE SCALE GENOMIC DNA]</scope>
    <source>
        <strain evidence="8 9">LY-0111</strain>
    </source>
</reference>
<dbReference type="PANTHER" id="PTHR30349">
    <property type="entry name" value="PHAGE INTEGRASE-RELATED"/>
    <property type="match status" value="1"/>
</dbReference>
<dbReference type="Proteomes" id="UP001251870">
    <property type="component" value="Unassembled WGS sequence"/>
</dbReference>
<dbReference type="PROSITE" id="PS51900">
    <property type="entry name" value="CB"/>
    <property type="match status" value="1"/>
</dbReference>
<accession>A0ABU2DT18</accession>
<dbReference type="InterPro" id="IPR010998">
    <property type="entry name" value="Integrase_recombinase_N"/>
</dbReference>